<dbReference type="Proteomes" id="UP000281245">
    <property type="component" value="Unassembled WGS sequence"/>
</dbReference>
<evidence type="ECO:0000313" key="3">
    <source>
        <dbReference type="EMBL" id="RMY25197.1"/>
    </source>
</evidence>
<feature type="compositionally biased region" description="Basic residues" evidence="1">
    <location>
        <begin position="353"/>
        <end position="364"/>
    </location>
</feature>
<feature type="region of interest" description="Disordered" evidence="1">
    <location>
        <begin position="558"/>
        <end position="600"/>
    </location>
</feature>
<feature type="compositionally biased region" description="Polar residues" evidence="1">
    <location>
        <begin position="289"/>
        <end position="300"/>
    </location>
</feature>
<dbReference type="VEuPathDB" id="FungiDB:BTJ68_01474"/>
<feature type="compositionally biased region" description="Acidic residues" evidence="1">
    <location>
        <begin position="938"/>
        <end position="948"/>
    </location>
</feature>
<feature type="region of interest" description="Disordered" evidence="1">
    <location>
        <begin position="903"/>
        <end position="948"/>
    </location>
</feature>
<feature type="region of interest" description="Disordered" evidence="1">
    <location>
        <begin position="35"/>
        <end position="59"/>
    </location>
</feature>
<feature type="region of interest" description="Disordered" evidence="1">
    <location>
        <begin position="328"/>
        <end position="364"/>
    </location>
</feature>
<feature type="compositionally biased region" description="Polar residues" evidence="1">
    <location>
        <begin position="485"/>
        <end position="499"/>
    </location>
</feature>
<sequence>MEKLSEAIRQERLANAKQIWAKTQERAKLEAEKARVREKSQNMASQKGFAHEASLEPGLGEADLPETEESKLEAAFVDCEKTTGQVTGRLRAKTLIDLAMQYNQQLHGGDRDSVSSLCQRLKNLLQQHNAASPNYTLRILEAGGEVLVSNNAKSLSTRNLTDTETEEPMPDAVRACFEFHAEDLDWIRNKPNYSIEYNEAKSSLNVDINACMRTVAHYSLTPYWRQLVLDRAILLYRLDSRANGLEQTFEQKAAQLLGEDYLEKYGVTTARSIPLDQPGPAANAPQVARTGNMQTPTQGTDARPRIKQESDQTWNFDQGEVVNLVTDESSNEDDGSFHVPAIRKGPQVPKVPAPRKAHANKRPNHLSKYRHKRLSKLGGFSDSDDDIIQAAESRRLAKLRSNAAGPSAEAQESYPFLAGSMTFPEDFSLGKKAKRTITPSQGPVAESTDTTKAVKSEEPGTPGSNSNLRMPTPGLPLDARMPRTEFTSQAPVVENTETTEAAGVEEPSTLASNSNLQVPTSEQPATFESALTEELGEEPTGSASPSQANEQLRQLPETMDIDDGNDGQNVVSASAEADAPGVQGSEQHGDLNVNDDENEDTWVNPFLDDAGAYSRDASLCMAAGYFDHARIYAKFSKQLDSLDSLIRDTIQPPCAMVVDTLQHFATKEGHSITDLEVLEKAFSPRDGWKELAKSIGPWTGYATAEAKFEEIGEAFMLEVARLAKDMKEPLEMTLLRLRRDLRECTEPFHSRNELARYLENALHNMEAEPGTLEEDYEAMVEDLLRMKETYRNIRKGFTKYKCLARSLREEVAAALRRARGSYNGDVATLTGNALEAHIQGIIDQALNHNDLHALNGDFDYTERWATVGAVMFYRQYQHLQTFIEQADRCDARARDLFLAFQPEDSEEADREEEAELHPTHGLTEENLRRATEGRPEVTAEDEVPDADLIDTVARAASHGEDLEEIEDDLEELAE</sequence>
<feature type="region of interest" description="Disordered" evidence="1">
    <location>
        <begin position="272"/>
        <end position="305"/>
    </location>
</feature>
<reference evidence="5 6" key="1">
    <citation type="journal article" date="2018" name="BMC Genomics">
        <title>Genomic evidence for intraspecific hybridization in a clonal and extremely halotolerant yeast.</title>
        <authorList>
            <person name="Gostincar C."/>
            <person name="Stajich J.E."/>
            <person name="Zupancic J."/>
            <person name="Zalar P."/>
            <person name="Gunde-Cimerman N."/>
        </authorList>
    </citation>
    <scope>NUCLEOTIDE SEQUENCE [LARGE SCALE GENOMIC DNA]</scope>
    <source>
        <strain evidence="4 6">EXF-6651</strain>
        <strain evidence="2 7">EXF-6656</strain>
        <strain evidence="3 5">EXF-6669</strain>
    </source>
</reference>
<dbReference type="EMBL" id="QWIL01000045">
    <property type="protein sequence ID" value="RMY25197.1"/>
    <property type="molecule type" value="Genomic_DNA"/>
</dbReference>
<feature type="compositionally biased region" description="Polar residues" evidence="1">
    <location>
        <begin position="437"/>
        <end position="451"/>
    </location>
</feature>
<dbReference type="EMBL" id="QWIJ01000103">
    <property type="protein sequence ID" value="RMX87692.1"/>
    <property type="molecule type" value="Genomic_DNA"/>
</dbReference>
<evidence type="ECO:0000313" key="2">
    <source>
        <dbReference type="EMBL" id="RMX87692.1"/>
    </source>
</evidence>
<comment type="caution">
    <text evidence="4">The sequence shown here is derived from an EMBL/GenBank/DDBJ whole genome shotgun (WGS) entry which is preliminary data.</text>
</comment>
<evidence type="ECO:0000313" key="4">
    <source>
        <dbReference type="EMBL" id="RMY40860.1"/>
    </source>
</evidence>
<feature type="compositionally biased region" description="Acidic residues" evidence="1">
    <location>
        <begin position="903"/>
        <end position="914"/>
    </location>
</feature>
<evidence type="ECO:0000313" key="6">
    <source>
        <dbReference type="Proteomes" id="UP000276864"/>
    </source>
</evidence>
<feature type="compositionally biased region" description="Basic and acidic residues" evidence="1">
    <location>
        <begin position="915"/>
        <end position="937"/>
    </location>
</feature>
<dbReference type="AlphaFoldDB" id="A0A3M7BMX5"/>
<evidence type="ECO:0000256" key="1">
    <source>
        <dbReference type="SAM" id="MobiDB-lite"/>
    </source>
</evidence>
<dbReference type="Proteomes" id="UP000271337">
    <property type="component" value="Unassembled WGS sequence"/>
</dbReference>
<dbReference type="Proteomes" id="UP000276864">
    <property type="component" value="Unassembled WGS sequence"/>
</dbReference>
<feature type="region of interest" description="Disordered" evidence="1">
    <location>
        <begin position="435"/>
        <end position="525"/>
    </location>
</feature>
<feature type="compositionally biased region" description="Polar residues" evidence="1">
    <location>
        <begin position="509"/>
        <end position="525"/>
    </location>
</feature>
<evidence type="ECO:0000313" key="5">
    <source>
        <dbReference type="Proteomes" id="UP000271337"/>
    </source>
</evidence>
<name>A0A3M7BMX5_HORWE</name>
<dbReference type="OrthoDB" id="3871501at2759"/>
<proteinExistence type="predicted"/>
<gene>
    <name evidence="4" type="ORF">D0866_00984</name>
    <name evidence="3" type="ORF">D0867_00870</name>
    <name evidence="2" type="ORF">D0869_02173</name>
</gene>
<accession>A0A3M7BMX5</accession>
<evidence type="ECO:0000313" key="7">
    <source>
        <dbReference type="Proteomes" id="UP000281245"/>
    </source>
</evidence>
<dbReference type="EMBL" id="QWIM01000051">
    <property type="protein sequence ID" value="RMY40860.1"/>
    <property type="molecule type" value="Genomic_DNA"/>
</dbReference>
<protein>
    <submittedName>
        <fullName evidence="4">Uncharacterized protein</fullName>
    </submittedName>
</protein>
<organism evidence="4 6">
    <name type="scientific">Hortaea werneckii</name>
    <name type="common">Black yeast</name>
    <name type="synonym">Cladosporium werneckii</name>
    <dbReference type="NCBI Taxonomy" id="91943"/>
    <lineage>
        <taxon>Eukaryota</taxon>
        <taxon>Fungi</taxon>
        <taxon>Dikarya</taxon>
        <taxon>Ascomycota</taxon>
        <taxon>Pezizomycotina</taxon>
        <taxon>Dothideomycetes</taxon>
        <taxon>Dothideomycetidae</taxon>
        <taxon>Mycosphaerellales</taxon>
        <taxon>Teratosphaeriaceae</taxon>
        <taxon>Hortaea</taxon>
    </lineage>
</organism>